<dbReference type="AlphaFoldDB" id="A0A2P5EGY7"/>
<proteinExistence type="predicted"/>
<keyword evidence="3" id="KW-1185">Reference proteome</keyword>
<feature type="compositionally biased region" description="Basic and acidic residues" evidence="1">
    <location>
        <begin position="88"/>
        <end position="97"/>
    </location>
</feature>
<feature type="compositionally biased region" description="Polar residues" evidence="1">
    <location>
        <begin position="64"/>
        <end position="78"/>
    </location>
</feature>
<feature type="compositionally biased region" description="Acidic residues" evidence="1">
    <location>
        <begin position="98"/>
        <end position="107"/>
    </location>
</feature>
<dbReference type="Proteomes" id="UP000237000">
    <property type="component" value="Unassembled WGS sequence"/>
</dbReference>
<evidence type="ECO:0000256" key="1">
    <source>
        <dbReference type="SAM" id="MobiDB-lite"/>
    </source>
</evidence>
<dbReference type="OrthoDB" id="10608041at2759"/>
<organism evidence="2 3">
    <name type="scientific">Trema orientale</name>
    <name type="common">Charcoal tree</name>
    <name type="synonym">Celtis orientalis</name>
    <dbReference type="NCBI Taxonomy" id="63057"/>
    <lineage>
        <taxon>Eukaryota</taxon>
        <taxon>Viridiplantae</taxon>
        <taxon>Streptophyta</taxon>
        <taxon>Embryophyta</taxon>
        <taxon>Tracheophyta</taxon>
        <taxon>Spermatophyta</taxon>
        <taxon>Magnoliopsida</taxon>
        <taxon>eudicotyledons</taxon>
        <taxon>Gunneridae</taxon>
        <taxon>Pentapetalae</taxon>
        <taxon>rosids</taxon>
        <taxon>fabids</taxon>
        <taxon>Rosales</taxon>
        <taxon>Cannabaceae</taxon>
        <taxon>Trema</taxon>
    </lineage>
</organism>
<name>A0A2P5EGY7_TREOI</name>
<feature type="region of interest" description="Disordered" evidence="1">
    <location>
        <begin position="16"/>
        <end position="107"/>
    </location>
</feature>
<protein>
    <submittedName>
        <fullName evidence="2">Uncharacterized protein</fullName>
    </submittedName>
</protein>
<comment type="caution">
    <text evidence="2">The sequence shown here is derived from an EMBL/GenBank/DDBJ whole genome shotgun (WGS) entry which is preliminary data.</text>
</comment>
<accession>A0A2P5EGY7</accession>
<dbReference type="EMBL" id="JXTC01000156">
    <property type="protein sequence ID" value="PON84799.1"/>
    <property type="molecule type" value="Genomic_DNA"/>
</dbReference>
<gene>
    <name evidence="2" type="ORF">TorRG33x02_193510</name>
</gene>
<evidence type="ECO:0000313" key="2">
    <source>
        <dbReference type="EMBL" id="PON84799.1"/>
    </source>
</evidence>
<evidence type="ECO:0000313" key="3">
    <source>
        <dbReference type="Proteomes" id="UP000237000"/>
    </source>
</evidence>
<feature type="compositionally biased region" description="Basic and acidic residues" evidence="1">
    <location>
        <begin position="21"/>
        <end position="30"/>
    </location>
</feature>
<feature type="compositionally biased region" description="Low complexity" evidence="1">
    <location>
        <begin position="40"/>
        <end position="52"/>
    </location>
</feature>
<dbReference type="InParanoid" id="A0A2P5EGY7"/>
<reference evidence="3" key="1">
    <citation type="submission" date="2016-06" db="EMBL/GenBank/DDBJ databases">
        <title>Parallel loss of symbiosis genes in relatives of nitrogen-fixing non-legume Parasponia.</title>
        <authorList>
            <person name="Van Velzen R."/>
            <person name="Holmer R."/>
            <person name="Bu F."/>
            <person name="Rutten L."/>
            <person name="Van Zeijl A."/>
            <person name="Liu W."/>
            <person name="Santuari L."/>
            <person name="Cao Q."/>
            <person name="Sharma T."/>
            <person name="Shen D."/>
            <person name="Roswanjaya Y."/>
            <person name="Wardhani T."/>
            <person name="Kalhor M.S."/>
            <person name="Jansen J."/>
            <person name="Van den Hoogen J."/>
            <person name="Gungor B."/>
            <person name="Hartog M."/>
            <person name="Hontelez J."/>
            <person name="Verver J."/>
            <person name="Yang W.-C."/>
            <person name="Schijlen E."/>
            <person name="Repin R."/>
            <person name="Schilthuizen M."/>
            <person name="Schranz E."/>
            <person name="Heidstra R."/>
            <person name="Miyata K."/>
            <person name="Fedorova E."/>
            <person name="Kohlen W."/>
            <person name="Bisseling T."/>
            <person name="Smit S."/>
            <person name="Geurts R."/>
        </authorList>
    </citation>
    <scope>NUCLEOTIDE SEQUENCE [LARGE SCALE GENOMIC DNA]</scope>
    <source>
        <strain evidence="3">cv. RG33-2</strain>
    </source>
</reference>
<sequence>MGYEIVRVTMNNNILTSALHPPKDLREEQPKAGQHHKPNSQRSRFQSRQPPRVIQGLLQDNLHRQNTIQGGGRTTSPPTWAARAQSNRTEEELVNETREEEGSEDSG</sequence>